<dbReference type="PANTHER" id="PTHR19282">
    <property type="entry name" value="TETRASPANIN"/>
    <property type="match status" value="1"/>
</dbReference>
<dbReference type="PANTHER" id="PTHR19282:SF252">
    <property type="entry name" value="TETRASPANIN"/>
    <property type="match status" value="1"/>
</dbReference>
<evidence type="ECO:0000313" key="6">
    <source>
        <dbReference type="Proteomes" id="UP000694941"/>
    </source>
</evidence>
<feature type="transmembrane region" description="Helical" evidence="5">
    <location>
        <begin position="261"/>
        <end position="284"/>
    </location>
</feature>
<feature type="transmembrane region" description="Helical" evidence="5">
    <location>
        <begin position="108"/>
        <end position="129"/>
    </location>
</feature>
<organism evidence="6 7">
    <name type="scientific">Limulus polyphemus</name>
    <name type="common">Atlantic horseshoe crab</name>
    <dbReference type="NCBI Taxonomy" id="6850"/>
    <lineage>
        <taxon>Eukaryota</taxon>
        <taxon>Metazoa</taxon>
        <taxon>Ecdysozoa</taxon>
        <taxon>Arthropoda</taxon>
        <taxon>Chelicerata</taxon>
        <taxon>Merostomata</taxon>
        <taxon>Xiphosura</taxon>
        <taxon>Limulidae</taxon>
        <taxon>Limulus</taxon>
    </lineage>
</organism>
<evidence type="ECO:0000256" key="2">
    <source>
        <dbReference type="ARBA" id="ARBA00022692"/>
    </source>
</evidence>
<keyword evidence="6" id="KW-1185">Reference proteome</keyword>
<dbReference type="Gene3D" id="1.10.1450.10">
    <property type="entry name" value="Tetraspanin"/>
    <property type="match status" value="1"/>
</dbReference>
<evidence type="ECO:0000256" key="3">
    <source>
        <dbReference type="ARBA" id="ARBA00022989"/>
    </source>
</evidence>
<keyword evidence="4 5" id="KW-0472">Membrane</keyword>
<evidence type="ECO:0000256" key="4">
    <source>
        <dbReference type="ARBA" id="ARBA00023136"/>
    </source>
</evidence>
<keyword evidence="3 5" id="KW-1133">Transmembrane helix</keyword>
<dbReference type="SUPFAM" id="SSF48652">
    <property type="entry name" value="Tetraspanin"/>
    <property type="match status" value="1"/>
</dbReference>
<feature type="transmembrane region" description="Helical" evidence="5">
    <location>
        <begin position="64"/>
        <end position="88"/>
    </location>
</feature>
<dbReference type="PRINTS" id="PR00259">
    <property type="entry name" value="TMFOUR"/>
</dbReference>
<protein>
    <submittedName>
        <fullName evidence="7">Tetraspanin-7-like</fullName>
    </submittedName>
</protein>
<sequence>MGGKCVRGGNYLYGVLGDENEAHLWGTSLLLEQSDMVNFAVNLIYVSWQASKVYCETAVHSRGLVFIHISLFKFQLTGIGLLVIGIWMKVSLYQFLQLSDEYNNVAPYVFIGTGAAITVVGFFACCCTVKGQPVLLYLLSAFLVLVFVLELGAAISGYIFRGKLNTGFRTGLHEALKKYKGHNSVQDKDLDLLQSTFHCCGVDNYTDWFETSWSGKTRSVPVSCCKTEKNCKNKPLTVVTDIFQQGCYEKVVNFVNGNLKIIGGGAVAIACFQLLGVLLACCLAKNVNKAKYEPVA</sequence>
<dbReference type="InterPro" id="IPR008952">
    <property type="entry name" value="Tetraspanin_EC2_sf"/>
</dbReference>
<proteinExistence type="predicted"/>
<keyword evidence="2 5" id="KW-0812">Transmembrane</keyword>
<reference evidence="7" key="1">
    <citation type="submission" date="2025-08" db="UniProtKB">
        <authorList>
            <consortium name="RefSeq"/>
        </authorList>
    </citation>
    <scope>IDENTIFICATION</scope>
    <source>
        <tissue evidence="7">Muscle</tissue>
    </source>
</reference>
<dbReference type="InterPro" id="IPR018499">
    <property type="entry name" value="Tetraspanin/Peripherin"/>
</dbReference>
<dbReference type="RefSeq" id="XP_013789074.1">
    <property type="nucleotide sequence ID" value="XM_013933620.2"/>
</dbReference>
<dbReference type="Proteomes" id="UP000694941">
    <property type="component" value="Unplaced"/>
</dbReference>
<evidence type="ECO:0000313" key="7">
    <source>
        <dbReference type="RefSeq" id="XP_013789074.1"/>
    </source>
</evidence>
<evidence type="ECO:0000256" key="5">
    <source>
        <dbReference type="SAM" id="Phobius"/>
    </source>
</evidence>
<accession>A0ABM1BUS3</accession>
<gene>
    <name evidence="7" type="primary">LOC106472947</name>
</gene>
<dbReference type="GeneID" id="106472947"/>
<comment type="subcellular location">
    <subcellularLocation>
        <location evidence="1">Membrane</location>
        <topology evidence="1">Multi-pass membrane protein</topology>
    </subcellularLocation>
</comment>
<dbReference type="Pfam" id="PF00335">
    <property type="entry name" value="Tetraspanin"/>
    <property type="match status" value="1"/>
</dbReference>
<evidence type="ECO:0000256" key="1">
    <source>
        <dbReference type="ARBA" id="ARBA00004141"/>
    </source>
</evidence>
<feature type="transmembrane region" description="Helical" evidence="5">
    <location>
        <begin position="136"/>
        <end position="160"/>
    </location>
</feature>
<name>A0ABM1BUS3_LIMPO</name>